<protein>
    <submittedName>
        <fullName evidence="1">Uncharacterized protein</fullName>
    </submittedName>
</protein>
<organism evidence="1">
    <name type="scientific">Spironucleus salmonicida</name>
    <dbReference type="NCBI Taxonomy" id="348837"/>
    <lineage>
        <taxon>Eukaryota</taxon>
        <taxon>Metamonada</taxon>
        <taxon>Diplomonadida</taxon>
        <taxon>Hexamitidae</taxon>
        <taxon>Hexamitinae</taxon>
        <taxon>Spironucleus</taxon>
    </lineage>
</organism>
<keyword evidence="3" id="KW-1185">Reference proteome</keyword>
<evidence type="ECO:0000313" key="2">
    <source>
        <dbReference type="EMBL" id="KAH0573272.1"/>
    </source>
</evidence>
<dbReference type="Gene3D" id="3.40.830.10">
    <property type="entry name" value="LigB-like"/>
    <property type="match status" value="1"/>
</dbReference>
<dbReference type="Proteomes" id="UP000018208">
    <property type="component" value="Unassembled WGS sequence"/>
</dbReference>
<dbReference type="EMBL" id="KI546101">
    <property type="protein sequence ID" value="EST44936.1"/>
    <property type="molecule type" value="Genomic_DNA"/>
</dbReference>
<dbReference type="EMBL" id="AUWU02000005">
    <property type="protein sequence ID" value="KAH0573272.1"/>
    <property type="molecule type" value="Genomic_DNA"/>
</dbReference>
<sequence length="301" mass="34960">MYIRPSTFVNRLYPPPPAVDFEIQKYQQNSNINRVGGTKVIFPPFSKLEQIGQIQAALYQALDPAQYNKILIFCSHQSEYLMQTPFTKWMIPTRECMVAKISQVQDIPFCSEFDCINNQQAEIQLIWLSRIFNLQRLEVYIFYCGNQLQLMNLPLLYDQNTLVICPLELTQIGIAFQFVPKRECGLMEHAQMLNQKLVVAMGQGIKAIIEVLKEVKLPEKNGFLTVLRFFKQLEIQFQYELLCQSASNEIFSALDSAKTFGAIVGFTSDYRSQDFYKKQAKIVKNDSFDCITYHLTRILWH</sequence>
<evidence type="ECO:0000313" key="1">
    <source>
        <dbReference type="EMBL" id="EST44936.1"/>
    </source>
</evidence>
<name>V6LMK2_9EUKA</name>
<dbReference type="VEuPathDB" id="GiardiaDB:SS50377_25392"/>
<dbReference type="AlphaFoldDB" id="V6LMK2"/>
<reference evidence="2" key="2">
    <citation type="submission" date="2020-12" db="EMBL/GenBank/DDBJ databases">
        <title>New Spironucleus salmonicida genome in near-complete chromosomes.</title>
        <authorList>
            <person name="Xu F."/>
            <person name="Kurt Z."/>
            <person name="Jimenez-Gonzalez A."/>
            <person name="Astvaldsson A."/>
            <person name="Andersson J.O."/>
            <person name="Svard S.G."/>
        </authorList>
    </citation>
    <scope>NUCLEOTIDE SEQUENCE</scope>
    <source>
        <strain evidence="2">ATCC 50377</strain>
    </source>
</reference>
<proteinExistence type="predicted"/>
<gene>
    <name evidence="1" type="ORF">SS50377_14954</name>
    <name evidence="2" type="ORF">SS50377_25392</name>
</gene>
<reference evidence="1 2" key="1">
    <citation type="journal article" date="2014" name="PLoS Genet.">
        <title>The Genome of Spironucleus salmonicida Highlights a Fish Pathogen Adapted to Fluctuating Environments.</title>
        <authorList>
            <person name="Xu F."/>
            <person name="Jerlstrom-Hultqvist J."/>
            <person name="Einarsson E."/>
            <person name="Astvaldsson A."/>
            <person name="Svard S.G."/>
            <person name="Andersson J.O."/>
        </authorList>
    </citation>
    <scope>NUCLEOTIDE SEQUENCE</scope>
    <source>
        <strain evidence="2">ATCC 50377</strain>
    </source>
</reference>
<evidence type="ECO:0000313" key="3">
    <source>
        <dbReference type="Proteomes" id="UP000018208"/>
    </source>
</evidence>
<accession>V6LMK2</accession>